<dbReference type="InterPro" id="IPR016181">
    <property type="entry name" value="Acyl_CoA_acyltransferase"/>
</dbReference>
<feature type="domain" description="N-acetyltransferase" evidence="1">
    <location>
        <begin position="135"/>
        <end position="191"/>
    </location>
</feature>
<dbReference type="AlphaFoldDB" id="A0A8H6A9Z5"/>
<proteinExistence type="predicted"/>
<dbReference type="InterPro" id="IPR000182">
    <property type="entry name" value="GNAT_dom"/>
</dbReference>
<dbReference type="PANTHER" id="PTHR42791:SF1">
    <property type="entry name" value="N-ACETYLTRANSFERASE DOMAIN-CONTAINING PROTEIN"/>
    <property type="match status" value="1"/>
</dbReference>
<dbReference type="InterPro" id="IPR052523">
    <property type="entry name" value="Trichothecene_AcTrans"/>
</dbReference>
<dbReference type="SUPFAM" id="SSF55729">
    <property type="entry name" value="Acyl-CoA N-acyltransferases (Nat)"/>
    <property type="match status" value="1"/>
</dbReference>
<dbReference type="Pfam" id="PF00583">
    <property type="entry name" value="Acetyltransf_1"/>
    <property type="match status" value="1"/>
</dbReference>
<dbReference type="PANTHER" id="PTHR42791">
    <property type="entry name" value="GNAT FAMILY ACETYLTRANSFERASE"/>
    <property type="match status" value="1"/>
</dbReference>
<dbReference type="Proteomes" id="UP000541154">
    <property type="component" value="Unassembled WGS sequence"/>
</dbReference>
<evidence type="ECO:0000313" key="2">
    <source>
        <dbReference type="EMBL" id="KAF5863829.1"/>
    </source>
</evidence>
<name>A0A8H6A9Z5_PETAA</name>
<evidence type="ECO:0000313" key="3">
    <source>
        <dbReference type="Proteomes" id="UP000541154"/>
    </source>
</evidence>
<comment type="caution">
    <text evidence="2">The sequence shown here is derived from an EMBL/GenBank/DDBJ whole genome shotgun (WGS) entry which is preliminary data.</text>
</comment>
<dbReference type="EMBL" id="SPNV01000044">
    <property type="protein sequence ID" value="KAF5863829.1"/>
    <property type="molecule type" value="Genomic_DNA"/>
</dbReference>
<dbReference type="Gene3D" id="3.40.630.30">
    <property type="match status" value="1"/>
</dbReference>
<accession>A0A8H6A9Z5</accession>
<dbReference type="GO" id="GO:0016747">
    <property type="term" value="F:acyltransferase activity, transferring groups other than amino-acyl groups"/>
    <property type="evidence" value="ECO:0007669"/>
    <property type="project" value="InterPro"/>
</dbReference>
<organism evidence="2 3">
    <name type="scientific">Petromyces alliaceus</name>
    <name type="common">Aspergillus alliaceus</name>
    <dbReference type="NCBI Taxonomy" id="209559"/>
    <lineage>
        <taxon>Eukaryota</taxon>
        <taxon>Fungi</taxon>
        <taxon>Dikarya</taxon>
        <taxon>Ascomycota</taxon>
        <taxon>Pezizomycotina</taxon>
        <taxon>Eurotiomycetes</taxon>
        <taxon>Eurotiomycetidae</taxon>
        <taxon>Eurotiales</taxon>
        <taxon>Aspergillaceae</taxon>
        <taxon>Aspergillus</taxon>
        <taxon>Aspergillus subgen. Circumdati</taxon>
    </lineage>
</organism>
<evidence type="ECO:0000259" key="1">
    <source>
        <dbReference type="Pfam" id="PF00583"/>
    </source>
</evidence>
<sequence>MSPYSLLPVTLQDGPGVASVQHNGFADDGFTLASFPNVPLRIKVKDSIERWPANFFAPGSIYLKTVDIDSQEIVGYSKWQLDPQLAESVKDRFGSKEVPAPETKLERRDPVGLNDDLAETMTEKVLTVRNAVLGERPHMLLSLISTIPSHRRRGVASQHLAWGAKLADEYHLPIWLDASPASVSLYKKYGFMAVGTVESDLSFGSNGAASGSYIHTSMLREPSHLKLSE</sequence>
<keyword evidence="3" id="KW-1185">Reference proteome</keyword>
<gene>
    <name evidence="2" type="ORF">ETB97_009292</name>
</gene>
<reference evidence="2 3" key="1">
    <citation type="submission" date="2019-04" db="EMBL/GenBank/DDBJ databases">
        <title>Aspergillus burnettii sp. nov., novel species from soil in southeast Queensland.</title>
        <authorList>
            <person name="Gilchrist C.L.M."/>
            <person name="Pitt J.I."/>
            <person name="Lange L."/>
            <person name="Lacey H.J."/>
            <person name="Vuong D."/>
            <person name="Midgley D.J."/>
            <person name="Greenfield P."/>
            <person name="Bradbury M."/>
            <person name="Lacey E."/>
            <person name="Busk P.K."/>
            <person name="Pilgaard B."/>
            <person name="Chooi Y.H."/>
            <person name="Piggott A.M."/>
        </authorList>
    </citation>
    <scope>NUCLEOTIDE SEQUENCE [LARGE SCALE GENOMIC DNA]</scope>
    <source>
        <strain evidence="2 3">FRR 5400</strain>
    </source>
</reference>
<protein>
    <recommendedName>
        <fullName evidence="1">N-acetyltransferase domain-containing protein</fullName>
    </recommendedName>
</protein>